<proteinExistence type="predicted"/>
<organism evidence="1 2">
    <name type="scientific">Euphydryas editha</name>
    <name type="common">Edith's checkerspot</name>
    <dbReference type="NCBI Taxonomy" id="104508"/>
    <lineage>
        <taxon>Eukaryota</taxon>
        <taxon>Metazoa</taxon>
        <taxon>Ecdysozoa</taxon>
        <taxon>Arthropoda</taxon>
        <taxon>Hexapoda</taxon>
        <taxon>Insecta</taxon>
        <taxon>Pterygota</taxon>
        <taxon>Neoptera</taxon>
        <taxon>Endopterygota</taxon>
        <taxon>Lepidoptera</taxon>
        <taxon>Glossata</taxon>
        <taxon>Ditrysia</taxon>
        <taxon>Papilionoidea</taxon>
        <taxon>Nymphalidae</taxon>
        <taxon>Nymphalinae</taxon>
        <taxon>Euphydryas</taxon>
    </lineage>
</organism>
<dbReference type="GO" id="GO:0006508">
    <property type="term" value="P:proteolysis"/>
    <property type="evidence" value="ECO:0007669"/>
    <property type="project" value="InterPro"/>
</dbReference>
<protein>
    <recommendedName>
        <fullName evidence="3">Peptidase aspartic putative domain-containing protein</fullName>
    </recommendedName>
</protein>
<name>A0AAU9TPX2_EUPED</name>
<dbReference type="GO" id="GO:0004190">
    <property type="term" value="F:aspartic-type endopeptidase activity"/>
    <property type="evidence" value="ECO:0007669"/>
    <property type="project" value="InterPro"/>
</dbReference>
<dbReference type="PROSITE" id="PS00141">
    <property type="entry name" value="ASP_PROTEASE"/>
    <property type="match status" value="1"/>
</dbReference>
<dbReference type="InterPro" id="IPR021109">
    <property type="entry name" value="Peptidase_aspartic_dom_sf"/>
</dbReference>
<keyword evidence="2" id="KW-1185">Reference proteome</keyword>
<dbReference type="EMBL" id="CAKOGL010000007">
    <property type="protein sequence ID" value="CAH2088916.1"/>
    <property type="molecule type" value="Genomic_DNA"/>
</dbReference>
<dbReference type="Proteomes" id="UP001153954">
    <property type="component" value="Unassembled WGS sequence"/>
</dbReference>
<sequence length="212" mass="23956">MVSKSDEEDSARTSTSSLSSLSTANTTTLLQIVIVHITNRNNKKIPVSALFDSGSQRSYVKDEIMQRLQIQPVKKDHLKIQVFGGHNVSSKSHNLYNFSIENIYNSFKFEISALGQNCLSIPVREMLLWNYSFYVPLGARICHHHLNSVTWSELTFTLCDFTGQQFDVMSLMKKAAPYVIDFNNINNMPPALCHYWLGMNSFIPSLSGSVPK</sequence>
<evidence type="ECO:0008006" key="3">
    <source>
        <dbReference type="Google" id="ProtNLM"/>
    </source>
</evidence>
<reference evidence="1" key="1">
    <citation type="submission" date="2022-03" db="EMBL/GenBank/DDBJ databases">
        <authorList>
            <person name="Tunstrom K."/>
        </authorList>
    </citation>
    <scope>NUCLEOTIDE SEQUENCE</scope>
</reference>
<gene>
    <name evidence="1" type="ORF">EEDITHA_LOCUS5029</name>
</gene>
<accession>A0AAU9TPX2</accession>
<comment type="caution">
    <text evidence="1">The sequence shown here is derived from an EMBL/GenBank/DDBJ whole genome shotgun (WGS) entry which is preliminary data.</text>
</comment>
<evidence type="ECO:0000313" key="1">
    <source>
        <dbReference type="EMBL" id="CAH2088916.1"/>
    </source>
</evidence>
<dbReference type="InterPro" id="IPR001969">
    <property type="entry name" value="Aspartic_peptidase_AS"/>
</dbReference>
<dbReference type="Gene3D" id="2.40.70.10">
    <property type="entry name" value="Acid Proteases"/>
    <property type="match status" value="1"/>
</dbReference>
<dbReference type="AlphaFoldDB" id="A0AAU9TPX2"/>
<evidence type="ECO:0000313" key="2">
    <source>
        <dbReference type="Proteomes" id="UP001153954"/>
    </source>
</evidence>